<organism evidence="2">
    <name type="scientific">Lygus hesperus</name>
    <name type="common">Western plant bug</name>
    <dbReference type="NCBI Taxonomy" id="30085"/>
    <lineage>
        <taxon>Eukaryota</taxon>
        <taxon>Metazoa</taxon>
        <taxon>Ecdysozoa</taxon>
        <taxon>Arthropoda</taxon>
        <taxon>Hexapoda</taxon>
        <taxon>Insecta</taxon>
        <taxon>Pterygota</taxon>
        <taxon>Neoptera</taxon>
        <taxon>Paraneoptera</taxon>
        <taxon>Hemiptera</taxon>
        <taxon>Heteroptera</taxon>
        <taxon>Panheteroptera</taxon>
        <taxon>Cimicomorpha</taxon>
        <taxon>Miridae</taxon>
        <taxon>Mirini</taxon>
        <taxon>Lygus</taxon>
    </lineage>
</organism>
<evidence type="ECO:0000256" key="1">
    <source>
        <dbReference type="SAM" id="Coils"/>
    </source>
</evidence>
<sequence length="382" mass="45602">MVEYDYDTLVEEMKKRTDRRIKAINYVWTKDVKNVLCDQLHAIGHYDQKLRDTVQSKIDNEMERTKKNENHLKLLIQGLEEVRIKMIKERYATNMCIAKQQTEELNYLIQESYDRTINELKASNMFNFNLTQIFFMRSTENDISLVHELHSEQKRVEDHVKMLRADVEDAKKELIKLEGPLEDEERMAKWMETTIAALQKDMRSKKDQERTNSQMVKDIGKMEGVTTKMQLENAMISLKLANLENNYEEIRTFKDKYQSDNPFNMRMRQMRQNNEEKIINLKRKLREEFHVTDQHLKMLVRKVDTDVARCKLKRSHNLLETKAFNELVTQFDLRAREHQMKAYIGIDKLAIPYRKTSANIITTFNEKKKVVFPYNTSSRSNK</sequence>
<keyword evidence="1" id="KW-0175">Coiled coil</keyword>
<protein>
    <submittedName>
        <fullName evidence="2">Coiled-coil domain-containing protein 90A, mitochondrial</fullName>
    </submittedName>
</protein>
<reference evidence="2" key="1">
    <citation type="journal article" date="2014" name="PLoS ONE">
        <title>Transcriptome-Based Identification of ABC Transporters in the Western Tarnished Plant Bug Lygus hesperus.</title>
        <authorList>
            <person name="Hull J.J."/>
            <person name="Chaney K."/>
            <person name="Geib S.M."/>
            <person name="Fabrick J.A."/>
            <person name="Brent C.S."/>
            <person name="Walsh D."/>
            <person name="Lavine L.C."/>
        </authorList>
    </citation>
    <scope>NUCLEOTIDE SEQUENCE</scope>
</reference>
<dbReference type="AlphaFoldDB" id="A0A0A9Y8N4"/>
<proteinExistence type="predicted"/>
<feature type="coiled-coil region" evidence="1">
    <location>
        <begin position="153"/>
        <end position="201"/>
    </location>
</feature>
<evidence type="ECO:0000313" key="2">
    <source>
        <dbReference type="EMBL" id="JAG27458.1"/>
    </source>
</evidence>
<name>A0A0A9Y8N4_LYGHE</name>
<reference evidence="2" key="2">
    <citation type="submission" date="2014-07" db="EMBL/GenBank/DDBJ databases">
        <authorList>
            <person name="Hull J."/>
        </authorList>
    </citation>
    <scope>NUCLEOTIDE SEQUENCE</scope>
</reference>
<feature type="coiled-coil region" evidence="1">
    <location>
        <begin position="240"/>
        <end position="287"/>
    </location>
</feature>
<accession>A0A0A9Y8N4</accession>
<dbReference type="EMBL" id="GBHO01016146">
    <property type="protein sequence ID" value="JAG27458.1"/>
    <property type="molecule type" value="Transcribed_RNA"/>
</dbReference>
<gene>
    <name evidence="2" type="primary">ccdc90a</name>
    <name evidence="2" type="ORF">CM83_99522</name>
</gene>